<sequence length="148" mass="16242">MGSFLLQHTARALFSDFWSFSTFPPTHTPSSGRSLHLDLGTPPFLSTPNERTTPTTRTDGRTKLMLHTMFPRTRTPRAAVLFSFFVFLLLALSAAAETTTEKRQTSAAPSFRFSVHTHSESAVKYAISPTYVSLFIGGASVLIAGLMI</sequence>
<feature type="transmembrane region" description="Helical" evidence="1">
    <location>
        <begin position="78"/>
        <end position="96"/>
    </location>
</feature>
<proteinExistence type="predicted"/>
<name>A0A5J5EIR5_9PEZI</name>
<protein>
    <submittedName>
        <fullName evidence="2">Uncharacterized protein</fullName>
    </submittedName>
</protein>
<dbReference type="OrthoDB" id="5418106at2759"/>
<dbReference type="Proteomes" id="UP000326924">
    <property type="component" value="Unassembled WGS sequence"/>
</dbReference>
<feature type="transmembrane region" description="Helical" evidence="1">
    <location>
        <begin position="125"/>
        <end position="147"/>
    </location>
</feature>
<keyword evidence="1" id="KW-1133">Transmembrane helix</keyword>
<keyword evidence="1" id="KW-0472">Membrane</keyword>
<reference evidence="2 3" key="1">
    <citation type="submission" date="2019-09" db="EMBL/GenBank/DDBJ databases">
        <title>Draft genome of the ectomycorrhizal ascomycete Sphaerosporella brunnea.</title>
        <authorList>
            <consortium name="DOE Joint Genome Institute"/>
            <person name="Benucci G.M."/>
            <person name="Marozzi G."/>
            <person name="Antonielli L."/>
            <person name="Sanchez S."/>
            <person name="Marco P."/>
            <person name="Wang X."/>
            <person name="Falini L.B."/>
            <person name="Barry K."/>
            <person name="Haridas S."/>
            <person name="Lipzen A."/>
            <person name="Labutti K."/>
            <person name="Grigoriev I.V."/>
            <person name="Murat C."/>
            <person name="Martin F."/>
            <person name="Albertini E."/>
            <person name="Donnini D."/>
            <person name="Bonito G."/>
        </authorList>
    </citation>
    <scope>NUCLEOTIDE SEQUENCE [LARGE SCALE GENOMIC DNA]</scope>
    <source>
        <strain evidence="2 3">Sb_GMNB300</strain>
    </source>
</reference>
<gene>
    <name evidence="2" type="ORF">FN846DRAFT_972131</name>
</gene>
<dbReference type="AlphaFoldDB" id="A0A5J5EIR5"/>
<dbReference type="EMBL" id="VXIS01000303">
    <property type="protein sequence ID" value="KAA8894909.1"/>
    <property type="molecule type" value="Genomic_DNA"/>
</dbReference>
<comment type="caution">
    <text evidence="2">The sequence shown here is derived from an EMBL/GenBank/DDBJ whole genome shotgun (WGS) entry which is preliminary data.</text>
</comment>
<keyword evidence="1" id="KW-0812">Transmembrane</keyword>
<accession>A0A5J5EIR5</accession>
<dbReference type="InParanoid" id="A0A5J5EIR5"/>
<evidence type="ECO:0000256" key="1">
    <source>
        <dbReference type="SAM" id="Phobius"/>
    </source>
</evidence>
<keyword evidence="3" id="KW-1185">Reference proteome</keyword>
<evidence type="ECO:0000313" key="3">
    <source>
        <dbReference type="Proteomes" id="UP000326924"/>
    </source>
</evidence>
<organism evidence="2 3">
    <name type="scientific">Sphaerosporella brunnea</name>
    <dbReference type="NCBI Taxonomy" id="1250544"/>
    <lineage>
        <taxon>Eukaryota</taxon>
        <taxon>Fungi</taxon>
        <taxon>Dikarya</taxon>
        <taxon>Ascomycota</taxon>
        <taxon>Pezizomycotina</taxon>
        <taxon>Pezizomycetes</taxon>
        <taxon>Pezizales</taxon>
        <taxon>Pyronemataceae</taxon>
        <taxon>Sphaerosporella</taxon>
    </lineage>
</organism>
<evidence type="ECO:0000313" key="2">
    <source>
        <dbReference type="EMBL" id="KAA8894909.1"/>
    </source>
</evidence>